<dbReference type="Pfam" id="PF00239">
    <property type="entry name" value="Resolvase"/>
    <property type="match status" value="1"/>
</dbReference>
<evidence type="ECO:0000313" key="8">
    <source>
        <dbReference type="Proteomes" id="UP000003175"/>
    </source>
</evidence>
<evidence type="ECO:0000313" key="7">
    <source>
        <dbReference type="EMBL" id="EHG25723.1"/>
    </source>
</evidence>
<feature type="active site" description="O-(5'-phospho-DNA)-serine intermediate" evidence="5">
    <location>
        <position position="9"/>
    </location>
</feature>
<keyword evidence="4" id="KW-0233">DNA recombination</keyword>
<dbReference type="PROSITE" id="PS00397">
    <property type="entry name" value="RECOMBINASES_1"/>
    <property type="match status" value="1"/>
</dbReference>
<evidence type="ECO:0000256" key="4">
    <source>
        <dbReference type="ARBA" id="ARBA00023172"/>
    </source>
</evidence>
<keyword evidence="3" id="KW-0238">DNA-binding</keyword>
<dbReference type="PANTHER" id="PTHR30461">
    <property type="entry name" value="DNA-INVERTASE FROM LAMBDOID PROPHAGE"/>
    <property type="match status" value="1"/>
</dbReference>
<dbReference type="PANTHER" id="PTHR30461:SF26">
    <property type="entry name" value="RESOLVASE HOMOLOG YNEB"/>
    <property type="match status" value="1"/>
</dbReference>
<comment type="similarity">
    <text evidence="1">Belongs to the site-specific recombinase resolvase family.</text>
</comment>
<protein>
    <recommendedName>
        <fullName evidence="6">Resolvase/invertase-type recombinase catalytic domain-containing protein</fullName>
    </recommendedName>
</protein>
<dbReference type="SMART" id="SM00857">
    <property type="entry name" value="Resolvase"/>
    <property type="match status" value="1"/>
</dbReference>
<keyword evidence="8" id="KW-1185">Reference proteome</keyword>
<sequence length="183" mass="21124">MKVGYVRVSTVEQHEERQTRDLTEAGAEKLFLDKLSGKDTNRPALQEMIEFVRAGDTVLVSEFSRLARSTRDLLDIVQTLQDKGVTVISRKESLDTSTPQGRMMLTVIAGMAEFERTLMLQRQKEGIAIAKEQGKYKGRQKTEKPKEWQEWREQYQTRQITATKLAERCGVSRPVIYKWLKES</sequence>
<evidence type="ECO:0000256" key="2">
    <source>
        <dbReference type="ARBA" id="ARBA00022908"/>
    </source>
</evidence>
<dbReference type="Gene3D" id="3.40.50.1390">
    <property type="entry name" value="Resolvase, N-terminal catalytic domain"/>
    <property type="match status" value="1"/>
</dbReference>
<proteinExistence type="inferred from homology"/>
<evidence type="ECO:0000256" key="1">
    <source>
        <dbReference type="ARBA" id="ARBA00009913"/>
    </source>
</evidence>
<dbReference type="RefSeq" id="WP_006695778.1">
    <property type="nucleotide sequence ID" value="NZ_JH376857.1"/>
</dbReference>
<evidence type="ECO:0000256" key="3">
    <source>
        <dbReference type="ARBA" id="ARBA00023125"/>
    </source>
</evidence>
<reference evidence="7 8" key="1">
    <citation type="submission" date="2011-08" db="EMBL/GenBank/DDBJ databases">
        <title>The Genome Sequence of Selenomonas noxia F0398.</title>
        <authorList>
            <consortium name="The Broad Institute Genome Sequencing Platform"/>
            <person name="Earl A."/>
            <person name="Ward D."/>
            <person name="Feldgarden M."/>
            <person name="Gevers D."/>
            <person name="Izard J."/>
            <person name="Ganesan A."/>
            <person name="Blanton J.M."/>
            <person name="Baranova O.V."/>
            <person name="Tanner A.C."/>
            <person name="Dewhirst F.E."/>
            <person name="Young S.K."/>
            <person name="Zeng Q."/>
            <person name="Gargeya S."/>
            <person name="Fitzgerald M."/>
            <person name="Haas B."/>
            <person name="Abouelleil A."/>
            <person name="Alvarado L."/>
            <person name="Arachchi H.M."/>
            <person name="Berlin A."/>
            <person name="Brown A."/>
            <person name="Chapman S.B."/>
            <person name="Chen Z."/>
            <person name="Dunbar C."/>
            <person name="Freedman E."/>
            <person name="Gearin G."/>
            <person name="Gellesch M."/>
            <person name="Goldberg J."/>
            <person name="Griggs A."/>
            <person name="Gujja S."/>
            <person name="Heiman D."/>
            <person name="Howarth C."/>
            <person name="Larson L."/>
            <person name="Lui A."/>
            <person name="MacDonald P.J.P."/>
            <person name="Montmayeur A."/>
            <person name="Murphy C."/>
            <person name="Neiman D."/>
            <person name="Pearson M."/>
            <person name="Priest M."/>
            <person name="Roberts A."/>
            <person name="Saif S."/>
            <person name="Shea T."/>
            <person name="Shenoy N."/>
            <person name="Sisk P."/>
            <person name="Stolte C."/>
            <person name="Sykes S."/>
            <person name="Wortman J."/>
            <person name="Nusbaum C."/>
            <person name="Birren B."/>
        </authorList>
    </citation>
    <scope>NUCLEOTIDE SEQUENCE [LARGE SCALE GENOMIC DNA]</scope>
    <source>
        <strain evidence="7 8">F0398</strain>
    </source>
</reference>
<dbReference type="EMBL" id="ADGH01000003">
    <property type="protein sequence ID" value="EHG25723.1"/>
    <property type="molecule type" value="Genomic_DNA"/>
</dbReference>
<feature type="domain" description="Resolvase/invertase-type recombinase catalytic" evidence="6">
    <location>
        <begin position="1"/>
        <end position="134"/>
    </location>
</feature>
<gene>
    <name evidence="7" type="ORF">HMPREF9432_00224</name>
</gene>
<keyword evidence="2" id="KW-0229">DNA integration</keyword>
<dbReference type="CDD" id="cd03768">
    <property type="entry name" value="SR_ResInv"/>
    <property type="match status" value="1"/>
</dbReference>
<dbReference type="InterPro" id="IPR006119">
    <property type="entry name" value="Resolv_N"/>
</dbReference>
<dbReference type="GeneID" id="32475509"/>
<organism evidence="7 8">
    <name type="scientific">Selenomonas noxia F0398</name>
    <dbReference type="NCBI Taxonomy" id="702437"/>
    <lineage>
        <taxon>Bacteria</taxon>
        <taxon>Bacillati</taxon>
        <taxon>Bacillota</taxon>
        <taxon>Negativicutes</taxon>
        <taxon>Selenomonadales</taxon>
        <taxon>Selenomonadaceae</taxon>
        <taxon>Selenomonas</taxon>
    </lineage>
</organism>
<evidence type="ECO:0000259" key="6">
    <source>
        <dbReference type="PROSITE" id="PS51736"/>
    </source>
</evidence>
<dbReference type="Proteomes" id="UP000003175">
    <property type="component" value="Unassembled WGS sequence"/>
</dbReference>
<dbReference type="InterPro" id="IPR050639">
    <property type="entry name" value="SSR_resolvase"/>
</dbReference>
<name>A0ABN0DRW9_9FIRM</name>
<accession>A0ABN0DRW9</accession>
<evidence type="ECO:0000256" key="5">
    <source>
        <dbReference type="PROSITE-ProRule" id="PRU10137"/>
    </source>
</evidence>
<dbReference type="InterPro" id="IPR006118">
    <property type="entry name" value="Recombinase_CS"/>
</dbReference>
<dbReference type="InterPro" id="IPR036162">
    <property type="entry name" value="Resolvase-like_N_sf"/>
</dbReference>
<dbReference type="SUPFAM" id="SSF53041">
    <property type="entry name" value="Resolvase-like"/>
    <property type="match status" value="1"/>
</dbReference>
<dbReference type="PROSITE" id="PS51736">
    <property type="entry name" value="RECOMBINASES_3"/>
    <property type="match status" value="1"/>
</dbReference>
<comment type="caution">
    <text evidence="7">The sequence shown here is derived from an EMBL/GenBank/DDBJ whole genome shotgun (WGS) entry which is preliminary data.</text>
</comment>